<feature type="transmembrane region" description="Helical" evidence="1">
    <location>
        <begin position="394"/>
        <end position="417"/>
    </location>
</feature>
<dbReference type="Gene3D" id="3.30.70.1440">
    <property type="entry name" value="Multidrug efflux transporter AcrB pore domain"/>
    <property type="match status" value="1"/>
</dbReference>
<evidence type="ECO:0000313" key="2">
    <source>
        <dbReference type="EMBL" id="TCS98924.1"/>
    </source>
</evidence>
<feature type="transmembrane region" description="Helical" evidence="1">
    <location>
        <begin position="874"/>
        <end position="890"/>
    </location>
</feature>
<evidence type="ECO:0000313" key="3">
    <source>
        <dbReference type="Proteomes" id="UP000294599"/>
    </source>
</evidence>
<dbReference type="AlphaFoldDB" id="A0A4R3LK53"/>
<keyword evidence="1" id="KW-1133">Transmembrane helix</keyword>
<feature type="transmembrane region" description="Helical" evidence="1">
    <location>
        <begin position="464"/>
        <end position="483"/>
    </location>
</feature>
<dbReference type="Gene3D" id="3.30.70.1430">
    <property type="entry name" value="Multidrug efflux transporter AcrB pore domain"/>
    <property type="match status" value="2"/>
</dbReference>
<dbReference type="RefSeq" id="WP_132577352.1">
    <property type="nucleotide sequence ID" value="NZ_JBHLWF010000032.1"/>
</dbReference>
<feature type="transmembrane region" description="Helical" evidence="1">
    <location>
        <begin position="438"/>
        <end position="458"/>
    </location>
</feature>
<feature type="transmembrane region" description="Helical" evidence="1">
    <location>
        <begin position="923"/>
        <end position="948"/>
    </location>
</feature>
<feature type="transmembrane region" description="Helical" evidence="1">
    <location>
        <begin position="21"/>
        <end position="39"/>
    </location>
</feature>
<dbReference type="SUPFAM" id="SSF82714">
    <property type="entry name" value="Multidrug efflux transporter AcrB TolC docking domain, DN and DC subdomains"/>
    <property type="match status" value="2"/>
</dbReference>
<dbReference type="GO" id="GO:0005886">
    <property type="term" value="C:plasma membrane"/>
    <property type="evidence" value="ECO:0007669"/>
    <property type="project" value="TreeGrafter"/>
</dbReference>
<dbReference type="GO" id="GO:0042910">
    <property type="term" value="F:xenobiotic transmembrane transporter activity"/>
    <property type="evidence" value="ECO:0007669"/>
    <property type="project" value="TreeGrafter"/>
</dbReference>
<dbReference type="Gene3D" id="3.30.70.1320">
    <property type="entry name" value="Multidrug efflux transporter AcrB pore domain like"/>
    <property type="match status" value="1"/>
</dbReference>
<dbReference type="InterPro" id="IPR001036">
    <property type="entry name" value="Acrflvin-R"/>
</dbReference>
<keyword evidence="1" id="KW-0812">Transmembrane</keyword>
<organism evidence="2 3">
    <name type="scientific">Pseudofulvimonas gallinarii</name>
    <dbReference type="NCBI Taxonomy" id="634155"/>
    <lineage>
        <taxon>Bacteria</taxon>
        <taxon>Pseudomonadati</taxon>
        <taxon>Pseudomonadota</taxon>
        <taxon>Gammaproteobacteria</taxon>
        <taxon>Lysobacterales</taxon>
        <taxon>Rhodanobacteraceae</taxon>
        <taxon>Pseudofulvimonas</taxon>
    </lineage>
</organism>
<comment type="caution">
    <text evidence="2">The sequence shown here is derived from an EMBL/GenBank/DDBJ whole genome shotgun (WGS) entry which is preliminary data.</text>
</comment>
<proteinExistence type="predicted"/>
<dbReference type="PANTHER" id="PTHR32063:SF33">
    <property type="entry name" value="RND SUPERFAMILY EFFLUX PUMP PERMEASE COMPONENT"/>
    <property type="match status" value="1"/>
</dbReference>
<dbReference type="SUPFAM" id="SSF82866">
    <property type="entry name" value="Multidrug efflux transporter AcrB transmembrane domain"/>
    <property type="match status" value="2"/>
</dbReference>
<accession>A0A4R3LK53</accession>
<dbReference type="EMBL" id="SMAF01000007">
    <property type="protein sequence ID" value="TCS98924.1"/>
    <property type="molecule type" value="Genomic_DNA"/>
</dbReference>
<keyword evidence="3" id="KW-1185">Reference proteome</keyword>
<keyword evidence="1" id="KW-0472">Membrane</keyword>
<feature type="transmembrane region" description="Helical" evidence="1">
    <location>
        <begin position="363"/>
        <end position="382"/>
    </location>
</feature>
<protein>
    <submittedName>
        <fullName evidence="2">Multidrug efflux pump subunit AcrB</fullName>
    </submittedName>
</protein>
<feature type="transmembrane region" description="Helical" evidence="1">
    <location>
        <begin position="1000"/>
        <end position="1026"/>
    </location>
</feature>
<dbReference type="InterPro" id="IPR027463">
    <property type="entry name" value="AcrB_DN_DC_subdom"/>
</dbReference>
<sequence length="1052" mass="115396">MESNRYNDDHEGIIGWFTRNPVAANLLMAVIMIAGFLSYQGIQKRTFPAFESNLVQVVVPYRGAAPAEVEEGVVVKIEEAVADIEGIKEIRSTAREGSGIVQIEVMTGHDTTKVLDDVKLRVDAIPNFPAETEKPIISEVLFEQQVVWVTVYGDLDDRARKNLARQVRDEILALPGVRKVNLAGDRAFEMAIEVSEADLRKFSLTFDEVATAVRRSSIDLPGGSVKTDAGDILLRTKGQAYTGAEFADIVLRTNPDGTRVRLSDVATIRDDFVESEDYALFEGQPSLSMNVVAIDGGDDIAISEAVNRYLERKRATLPEGAKLAVWGDTSFYLKDRLDMMVKNMLMGTLLVFACLALFLRLKLAFWVALGIPIAFLGALWLMPLGPFATNINLISLFGFLLALGIIVDDAIIIGESVHTETQRHGNSVANVIRGARKVALPATFGVLTTMAVFIPMLFVEGGFSVFLIGVCWVMVLCLGFSLVESKLILPAHLAGMKPLNPNPGPLGRMQRRFGAWLEGFIERRYRPAVSVAIRNRGITLAIFLSTIILVFGILGGGLVRFVFFPDVPSDFIQANLRLADGSSVLSRDVALQRMQDGIAQVEADYRREVDPEGTLLRNTLVFTSGDTGGQLVVELTKGESREWDAFQISERWRAHVGEIAGAKELRISASTNPGGRPVDIRLASENIDALEKVSAELATRLREYNGVYNIESTFDAGAQEVRLAIRPEAQALGLTQVDLGRQVRQAFYGEEAQRIQRGKDEIRVMVRYPLDERRSLSDLEQMRVRTPDGAQVPFATVADVTVDTGYSRINRINRKRSVRLLADIDTAITSAEEVVPAFRKTVLADVLARYPEVIETGGGSAAESASAQSQMNRALLIGLFLIYALLAVPLRSYAQPLIIMSVIPFGVVGAVLGHWIMGLNFSMMSMFGVVALAGVLTNDSLLMLHFINRARAEGMTVEQAVVESGTQRFRAIWLTSLTTFFGLAPILLERSLQAQLIIPMATSLAFGIMFATVITLFLIPTLYLSLYNLRQRFRRKAVTAAATAKVGGIGIG</sequence>
<reference evidence="2 3" key="1">
    <citation type="submission" date="2019-03" db="EMBL/GenBank/DDBJ databases">
        <title>Genomic Encyclopedia of Type Strains, Phase IV (KMG-IV): sequencing the most valuable type-strain genomes for metagenomic binning, comparative biology and taxonomic classification.</title>
        <authorList>
            <person name="Goeker M."/>
        </authorList>
    </citation>
    <scope>NUCLEOTIDE SEQUENCE [LARGE SCALE GENOMIC DNA]</scope>
    <source>
        <strain evidence="2 3">DSM 21944</strain>
    </source>
</reference>
<dbReference type="Pfam" id="PF00873">
    <property type="entry name" value="ACR_tran"/>
    <property type="match status" value="1"/>
</dbReference>
<dbReference type="PANTHER" id="PTHR32063">
    <property type="match status" value="1"/>
</dbReference>
<dbReference type="SUPFAM" id="SSF82693">
    <property type="entry name" value="Multidrug efflux transporter AcrB pore domain, PN1, PN2, PC1 and PC2 subdomains"/>
    <property type="match status" value="2"/>
</dbReference>
<feature type="transmembrane region" description="Helical" evidence="1">
    <location>
        <begin position="339"/>
        <end position="358"/>
    </location>
</feature>
<dbReference type="Proteomes" id="UP000294599">
    <property type="component" value="Unassembled WGS sequence"/>
</dbReference>
<dbReference type="PRINTS" id="PR00702">
    <property type="entry name" value="ACRIFLAVINRP"/>
</dbReference>
<gene>
    <name evidence="2" type="ORF">EDC25_107121</name>
</gene>
<dbReference type="Gene3D" id="1.20.1640.10">
    <property type="entry name" value="Multidrug efflux transporter AcrB transmembrane domain"/>
    <property type="match status" value="2"/>
</dbReference>
<dbReference type="Gene3D" id="3.30.2090.10">
    <property type="entry name" value="Multidrug efflux transporter AcrB TolC docking domain, DN and DC subdomains"/>
    <property type="match status" value="2"/>
</dbReference>
<name>A0A4R3LK53_9GAMM</name>
<dbReference type="OrthoDB" id="9758297at2"/>
<evidence type="ECO:0000256" key="1">
    <source>
        <dbReference type="SAM" id="Phobius"/>
    </source>
</evidence>
<feature type="transmembrane region" description="Helical" evidence="1">
    <location>
        <begin position="540"/>
        <end position="563"/>
    </location>
</feature>
<feature type="transmembrane region" description="Helical" evidence="1">
    <location>
        <begin position="969"/>
        <end position="988"/>
    </location>
</feature>
<feature type="transmembrane region" description="Helical" evidence="1">
    <location>
        <begin position="897"/>
        <end position="917"/>
    </location>
</feature>